<evidence type="ECO:0000256" key="4">
    <source>
        <dbReference type="ARBA" id="ARBA00022989"/>
    </source>
</evidence>
<dbReference type="RefSeq" id="WP_205627036.1">
    <property type="nucleotide sequence ID" value="NZ_CP011125.1"/>
</dbReference>
<feature type="transmembrane region" description="Helical" evidence="7">
    <location>
        <begin position="225"/>
        <end position="247"/>
    </location>
</feature>
<evidence type="ECO:0000256" key="3">
    <source>
        <dbReference type="ARBA" id="ARBA00022692"/>
    </source>
</evidence>
<proteinExistence type="predicted"/>
<organism evidence="9 10">
    <name type="scientific">Sandaracinus amylolyticus</name>
    <dbReference type="NCBI Taxonomy" id="927083"/>
    <lineage>
        <taxon>Bacteria</taxon>
        <taxon>Pseudomonadati</taxon>
        <taxon>Myxococcota</taxon>
        <taxon>Polyangia</taxon>
        <taxon>Polyangiales</taxon>
        <taxon>Sandaracinaceae</taxon>
        <taxon>Sandaracinus</taxon>
    </lineage>
</organism>
<feature type="transmembrane region" description="Helical" evidence="7">
    <location>
        <begin position="158"/>
        <end position="183"/>
    </location>
</feature>
<keyword evidence="6 7" id="KW-0472">Membrane</keyword>
<sequence>MSSTRRTLLGPLNAGRTLFGYAAMIAITIALFFVIRAQGATLVAPPAPEGATGHAAAAGHASDLAHLLLAIAVVVIVARLTGAAFERWLKQPAVMGEIVAGLVLGPSVLGAIAPDVQAFLLPAAVAPSLGVVAKIGVVLFMFLVGLELDPKLLRGSSHATLAISHASIIAPFLLGATLALAVYPIYSHAGIDFTVFALFFGVSMSVTAFPVLARILTDRRMQSSALGVTALACAAVDDASAWCLLAFVSGVATAELDGAWLTIGLVVAYVAFVLLAVRPLARWLAAREERSNDPVSITTLAIVLGMLLLSAAATEAIGIHALFGAFLFGVVIPHDGRLAEQVRARLEDVVGVLLVPIFFSFTGMRTQIGLVSGATDWLICAVIILVATLGKFGGTLVAARFAGLGWRDASALGILMNTRGLMELIVLNVGLDMGVLSPTLFAMLVLMALVTTFATTPVLALITRLGRAPAETMAAERTP</sequence>
<evidence type="ECO:0000256" key="7">
    <source>
        <dbReference type="SAM" id="Phobius"/>
    </source>
</evidence>
<dbReference type="GO" id="GO:1902600">
    <property type="term" value="P:proton transmembrane transport"/>
    <property type="evidence" value="ECO:0007669"/>
    <property type="project" value="InterPro"/>
</dbReference>
<evidence type="ECO:0000313" key="9">
    <source>
        <dbReference type="EMBL" id="AKF04549.1"/>
    </source>
</evidence>
<dbReference type="Pfam" id="PF00999">
    <property type="entry name" value="Na_H_Exchanger"/>
    <property type="match status" value="1"/>
</dbReference>
<dbReference type="AlphaFoldDB" id="A0A0F6SE44"/>
<feature type="transmembrane region" description="Helical" evidence="7">
    <location>
        <begin position="21"/>
        <end position="44"/>
    </location>
</feature>
<dbReference type="Proteomes" id="UP000034883">
    <property type="component" value="Chromosome"/>
</dbReference>
<accession>A0A0F6SE44</accession>
<feature type="transmembrane region" description="Helical" evidence="7">
    <location>
        <begin position="293"/>
        <end position="311"/>
    </location>
</feature>
<dbReference type="GO" id="GO:0016020">
    <property type="term" value="C:membrane"/>
    <property type="evidence" value="ECO:0007669"/>
    <property type="project" value="UniProtKB-SubCell"/>
</dbReference>
<protein>
    <submittedName>
        <fullName evidence="9">Sodium/hydrogen exchanger</fullName>
    </submittedName>
</protein>
<dbReference type="PANTHER" id="PTHR32468">
    <property type="entry name" value="CATION/H + ANTIPORTER"/>
    <property type="match status" value="1"/>
</dbReference>
<feature type="transmembrane region" description="Helical" evidence="7">
    <location>
        <begin position="346"/>
        <end position="364"/>
    </location>
</feature>
<keyword evidence="5" id="KW-0406">Ion transport</keyword>
<feature type="transmembrane region" description="Helical" evidence="7">
    <location>
        <begin position="441"/>
        <end position="463"/>
    </location>
</feature>
<reference evidence="9 10" key="1">
    <citation type="submission" date="2015-03" db="EMBL/GenBank/DDBJ databases">
        <title>Genome assembly of Sandaracinus amylolyticus DSM 53668.</title>
        <authorList>
            <person name="Sharma G."/>
            <person name="Subramanian S."/>
        </authorList>
    </citation>
    <scope>NUCLEOTIDE SEQUENCE [LARGE SCALE GENOMIC DNA]</scope>
    <source>
        <strain evidence="9 10">DSM 53668</strain>
    </source>
</reference>
<keyword evidence="2" id="KW-0813">Transport</keyword>
<evidence type="ECO:0000256" key="5">
    <source>
        <dbReference type="ARBA" id="ARBA00023065"/>
    </source>
</evidence>
<feature type="transmembrane region" description="Helical" evidence="7">
    <location>
        <begin position="119"/>
        <end position="146"/>
    </location>
</feature>
<keyword evidence="3 7" id="KW-0812">Transmembrane</keyword>
<evidence type="ECO:0000256" key="6">
    <source>
        <dbReference type="ARBA" id="ARBA00023136"/>
    </source>
</evidence>
<dbReference type="InterPro" id="IPR050794">
    <property type="entry name" value="CPA2_transporter"/>
</dbReference>
<dbReference type="InterPro" id="IPR006153">
    <property type="entry name" value="Cation/H_exchanger_TM"/>
</dbReference>
<dbReference type="InterPro" id="IPR038770">
    <property type="entry name" value="Na+/solute_symporter_sf"/>
</dbReference>
<dbReference type="EMBL" id="CP011125">
    <property type="protein sequence ID" value="AKF04549.1"/>
    <property type="molecule type" value="Genomic_DNA"/>
</dbReference>
<feature type="transmembrane region" description="Helical" evidence="7">
    <location>
        <begin position="376"/>
        <end position="399"/>
    </location>
</feature>
<evidence type="ECO:0000256" key="2">
    <source>
        <dbReference type="ARBA" id="ARBA00022448"/>
    </source>
</evidence>
<comment type="subcellular location">
    <subcellularLocation>
        <location evidence="1">Membrane</location>
        <topology evidence="1">Multi-pass membrane protein</topology>
    </subcellularLocation>
</comment>
<feature type="transmembrane region" description="Helical" evidence="7">
    <location>
        <begin position="64"/>
        <end position="82"/>
    </location>
</feature>
<feature type="transmembrane region" description="Helical" evidence="7">
    <location>
        <begin position="94"/>
        <end position="113"/>
    </location>
</feature>
<dbReference type="GO" id="GO:0015297">
    <property type="term" value="F:antiporter activity"/>
    <property type="evidence" value="ECO:0007669"/>
    <property type="project" value="InterPro"/>
</dbReference>
<name>A0A0F6SE44_9BACT</name>
<dbReference type="PANTHER" id="PTHR32468:SF0">
    <property type="entry name" value="K(+)_H(+) ANTIPORTER 1"/>
    <property type="match status" value="1"/>
</dbReference>
<evidence type="ECO:0000259" key="8">
    <source>
        <dbReference type="Pfam" id="PF00999"/>
    </source>
</evidence>
<dbReference type="STRING" id="927083.DB32_001698"/>
<evidence type="ECO:0000256" key="1">
    <source>
        <dbReference type="ARBA" id="ARBA00004141"/>
    </source>
</evidence>
<dbReference type="KEGG" id="samy:DB32_001698"/>
<gene>
    <name evidence="9" type="ORF">DB32_001698</name>
</gene>
<feature type="transmembrane region" description="Helical" evidence="7">
    <location>
        <begin position="195"/>
        <end position="213"/>
    </location>
</feature>
<feature type="transmembrane region" description="Helical" evidence="7">
    <location>
        <begin position="259"/>
        <end position="281"/>
    </location>
</feature>
<keyword evidence="4 7" id="KW-1133">Transmembrane helix</keyword>
<feature type="domain" description="Cation/H+ exchanger transmembrane" evidence="8">
    <location>
        <begin position="78"/>
        <end position="459"/>
    </location>
</feature>
<keyword evidence="10" id="KW-1185">Reference proteome</keyword>
<dbReference type="Gene3D" id="1.20.1530.20">
    <property type="match status" value="1"/>
</dbReference>
<evidence type="ECO:0000313" key="10">
    <source>
        <dbReference type="Proteomes" id="UP000034883"/>
    </source>
</evidence>